<dbReference type="InterPro" id="IPR001204">
    <property type="entry name" value="Phos_transporter"/>
</dbReference>
<dbReference type="Pfam" id="PF01384">
    <property type="entry name" value="PHO4"/>
    <property type="match status" value="1"/>
</dbReference>
<dbReference type="AlphaFoldDB" id="A0A3N4JML2"/>
<dbReference type="EMBL" id="ML120429">
    <property type="protein sequence ID" value="RPA95114.1"/>
    <property type="molecule type" value="Genomic_DNA"/>
</dbReference>
<comment type="subcellular location">
    <subcellularLocation>
        <location evidence="1">Membrane</location>
        <topology evidence="1">Multi-pass membrane protein</topology>
    </subcellularLocation>
</comment>
<evidence type="ECO:0000256" key="3">
    <source>
        <dbReference type="ARBA" id="ARBA00022592"/>
    </source>
</evidence>
<evidence type="ECO:0000256" key="5">
    <source>
        <dbReference type="ARBA" id="ARBA00022989"/>
    </source>
</evidence>
<dbReference type="GO" id="GO:0005315">
    <property type="term" value="F:phosphate transmembrane transporter activity"/>
    <property type="evidence" value="ECO:0007669"/>
    <property type="project" value="InterPro"/>
</dbReference>
<keyword evidence="9" id="KW-1185">Reference proteome</keyword>
<dbReference type="PANTHER" id="PTHR11101:SF80">
    <property type="entry name" value="PHOSPHATE TRANSPORTER"/>
    <property type="match status" value="1"/>
</dbReference>
<evidence type="ECO:0000313" key="8">
    <source>
        <dbReference type="EMBL" id="RPA95114.1"/>
    </source>
</evidence>
<dbReference type="STRING" id="1336337.A0A3N4JML2"/>
<dbReference type="GO" id="GO:0035435">
    <property type="term" value="P:phosphate ion transmembrane transport"/>
    <property type="evidence" value="ECO:0007669"/>
    <property type="project" value="TreeGrafter"/>
</dbReference>
<proteinExistence type="predicted"/>
<dbReference type="OrthoDB" id="260807at2759"/>
<feature type="non-terminal residue" evidence="8">
    <location>
        <position position="76"/>
    </location>
</feature>
<sequence length="76" mass="8188">MQALPQYDYIFAISMLFAFLDAWNIGANDVANSFATSVSSRSLTLMQAMFVASAMEFTGAVTVGARVAETIRTKIG</sequence>
<evidence type="ECO:0000256" key="7">
    <source>
        <dbReference type="SAM" id="Phobius"/>
    </source>
</evidence>
<organism evidence="8 9">
    <name type="scientific">Choiromyces venosus 120613-1</name>
    <dbReference type="NCBI Taxonomy" id="1336337"/>
    <lineage>
        <taxon>Eukaryota</taxon>
        <taxon>Fungi</taxon>
        <taxon>Dikarya</taxon>
        <taxon>Ascomycota</taxon>
        <taxon>Pezizomycotina</taxon>
        <taxon>Pezizomycetes</taxon>
        <taxon>Pezizales</taxon>
        <taxon>Tuberaceae</taxon>
        <taxon>Choiromyces</taxon>
    </lineage>
</organism>
<name>A0A3N4JML2_9PEZI</name>
<feature type="transmembrane region" description="Helical" evidence="7">
    <location>
        <begin position="45"/>
        <end position="68"/>
    </location>
</feature>
<keyword evidence="3" id="KW-0592">Phosphate transport</keyword>
<protein>
    <submittedName>
        <fullName evidence="8">PHO4-domain-containing protein</fullName>
    </submittedName>
</protein>
<accession>A0A3N4JML2</accession>
<dbReference type="Proteomes" id="UP000276215">
    <property type="component" value="Unassembled WGS sequence"/>
</dbReference>
<evidence type="ECO:0000256" key="6">
    <source>
        <dbReference type="ARBA" id="ARBA00023136"/>
    </source>
</evidence>
<gene>
    <name evidence="8" type="ORF">L873DRAFT_1813283</name>
</gene>
<dbReference type="PANTHER" id="PTHR11101">
    <property type="entry name" value="PHOSPHATE TRANSPORTER"/>
    <property type="match status" value="1"/>
</dbReference>
<keyword evidence="6 7" id="KW-0472">Membrane</keyword>
<keyword evidence="2" id="KW-0813">Transport</keyword>
<evidence type="ECO:0000256" key="4">
    <source>
        <dbReference type="ARBA" id="ARBA00022692"/>
    </source>
</evidence>
<evidence type="ECO:0000313" key="9">
    <source>
        <dbReference type="Proteomes" id="UP000276215"/>
    </source>
</evidence>
<evidence type="ECO:0000256" key="2">
    <source>
        <dbReference type="ARBA" id="ARBA00022448"/>
    </source>
</evidence>
<reference evidence="8 9" key="1">
    <citation type="journal article" date="2018" name="Nat. Ecol. Evol.">
        <title>Pezizomycetes genomes reveal the molecular basis of ectomycorrhizal truffle lifestyle.</title>
        <authorList>
            <person name="Murat C."/>
            <person name="Payen T."/>
            <person name="Noel B."/>
            <person name="Kuo A."/>
            <person name="Morin E."/>
            <person name="Chen J."/>
            <person name="Kohler A."/>
            <person name="Krizsan K."/>
            <person name="Balestrini R."/>
            <person name="Da Silva C."/>
            <person name="Montanini B."/>
            <person name="Hainaut M."/>
            <person name="Levati E."/>
            <person name="Barry K.W."/>
            <person name="Belfiori B."/>
            <person name="Cichocki N."/>
            <person name="Clum A."/>
            <person name="Dockter R.B."/>
            <person name="Fauchery L."/>
            <person name="Guy J."/>
            <person name="Iotti M."/>
            <person name="Le Tacon F."/>
            <person name="Lindquist E.A."/>
            <person name="Lipzen A."/>
            <person name="Malagnac F."/>
            <person name="Mello A."/>
            <person name="Molinier V."/>
            <person name="Miyauchi S."/>
            <person name="Poulain J."/>
            <person name="Riccioni C."/>
            <person name="Rubini A."/>
            <person name="Sitrit Y."/>
            <person name="Splivallo R."/>
            <person name="Traeger S."/>
            <person name="Wang M."/>
            <person name="Zifcakova L."/>
            <person name="Wipf D."/>
            <person name="Zambonelli A."/>
            <person name="Paolocci F."/>
            <person name="Nowrousian M."/>
            <person name="Ottonello S."/>
            <person name="Baldrian P."/>
            <person name="Spatafora J.W."/>
            <person name="Henrissat B."/>
            <person name="Nagy L.G."/>
            <person name="Aury J.M."/>
            <person name="Wincker P."/>
            <person name="Grigoriev I.V."/>
            <person name="Bonfante P."/>
            <person name="Martin F.M."/>
        </authorList>
    </citation>
    <scope>NUCLEOTIDE SEQUENCE [LARGE SCALE GENOMIC DNA]</scope>
    <source>
        <strain evidence="8 9">120613-1</strain>
    </source>
</reference>
<keyword evidence="4 7" id="KW-0812">Transmembrane</keyword>
<dbReference type="GO" id="GO:0016020">
    <property type="term" value="C:membrane"/>
    <property type="evidence" value="ECO:0007669"/>
    <property type="project" value="UniProtKB-SubCell"/>
</dbReference>
<evidence type="ECO:0000256" key="1">
    <source>
        <dbReference type="ARBA" id="ARBA00004141"/>
    </source>
</evidence>
<keyword evidence="5 7" id="KW-1133">Transmembrane helix</keyword>
<feature type="transmembrane region" description="Helical" evidence="7">
    <location>
        <begin position="7"/>
        <end position="25"/>
    </location>
</feature>